<organism evidence="8 9">
    <name type="scientific">Cognatilysobacter xinjiangensis</name>
    <dbReference type="NCBI Taxonomy" id="546892"/>
    <lineage>
        <taxon>Bacteria</taxon>
        <taxon>Pseudomonadati</taxon>
        <taxon>Pseudomonadota</taxon>
        <taxon>Gammaproteobacteria</taxon>
        <taxon>Lysobacterales</taxon>
        <taxon>Lysobacteraceae</taxon>
        <taxon>Cognatilysobacter</taxon>
    </lineage>
</organism>
<dbReference type="EMBL" id="BMXY01000002">
    <property type="protein sequence ID" value="GGZ65707.1"/>
    <property type="molecule type" value="Genomic_DNA"/>
</dbReference>
<dbReference type="InterPro" id="IPR027417">
    <property type="entry name" value="P-loop_NTPase"/>
</dbReference>
<keyword evidence="3" id="KW-1003">Cell membrane</keyword>
<sequence>MNRKHFVALVALVLVPLAGLYLAGQLALLFLGIDAPAPRWYVYLDYLRTLDLPQVRPHAGKIRAAGYVGFGLPVLGCIGIAALAMRRPAKALHGDARFARSGDLAKHCLFDDGPTSLVIGRYDGRLLRLPGQQFAILAAPTRSGKGVGIVIPNLLEYQDSVVVLDIKQENFELTSGWRRSQGHEVFLFNPFAEDRRTHRWNPLGYVSDDPAFRVSDVMAIGAMLYPDGADEQKFWVSQGRNAFLAFALYLFDKYEHERACGFPCATPPTLGAVYRLSSGTGQELRAYLQSLSQQKFLSDAARMAFATLLSQADETFASIIGTFKEPLNAWVNPVLDAATGANDFLLTDVRKKRMTIYVGIQPNKLAESRLILNLFFSQLINLNTRELPQNNPALRHQCLLLMDEFTSIGRIDIIATAVAYMAGYNLRLLPIIQSMAQLDAVYGRELARTLVTNHALQILYAPREQQDANDYSEMLGYTTVRRQNVTRGRDVSRSESVERRALMLPQELKAMGPDREVVMYEGIAHPVMCEKIRYYKDKRYTARLLPKAQVPTIAVAAQKTVDAREIVSIP</sequence>
<keyword evidence="5 7" id="KW-1133">Transmembrane helix</keyword>
<keyword evidence="4 7" id="KW-0812">Transmembrane</keyword>
<evidence type="ECO:0000256" key="2">
    <source>
        <dbReference type="ARBA" id="ARBA00008806"/>
    </source>
</evidence>
<evidence type="ECO:0000313" key="9">
    <source>
        <dbReference type="Proteomes" id="UP000643403"/>
    </source>
</evidence>
<dbReference type="PANTHER" id="PTHR37937:SF1">
    <property type="entry name" value="CONJUGATIVE TRANSFER: DNA TRANSPORT"/>
    <property type="match status" value="1"/>
</dbReference>
<keyword evidence="6 7" id="KW-0472">Membrane</keyword>
<evidence type="ECO:0000256" key="3">
    <source>
        <dbReference type="ARBA" id="ARBA00022475"/>
    </source>
</evidence>
<accession>A0ABQ3C2K6</accession>
<protein>
    <recommendedName>
        <fullName evidence="10">Type IV secretion system protein VirD4</fullName>
    </recommendedName>
</protein>
<evidence type="ECO:0000313" key="8">
    <source>
        <dbReference type="EMBL" id="GGZ65707.1"/>
    </source>
</evidence>
<keyword evidence="9" id="KW-1185">Reference proteome</keyword>
<dbReference type="Pfam" id="PF02534">
    <property type="entry name" value="T4SS-DNA_transf"/>
    <property type="match status" value="1"/>
</dbReference>
<dbReference type="Proteomes" id="UP000643403">
    <property type="component" value="Unassembled WGS sequence"/>
</dbReference>
<dbReference type="InterPro" id="IPR051539">
    <property type="entry name" value="T4SS-coupling_protein"/>
</dbReference>
<comment type="similarity">
    <text evidence="2">Belongs to the VirD4/TraG family.</text>
</comment>
<reference evidence="9" key="1">
    <citation type="journal article" date="2019" name="Int. J. Syst. Evol. Microbiol.">
        <title>The Global Catalogue of Microorganisms (GCM) 10K type strain sequencing project: providing services to taxonomists for standard genome sequencing and annotation.</title>
        <authorList>
            <consortium name="The Broad Institute Genomics Platform"/>
            <consortium name="The Broad Institute Genome Sequencing Center for Infectious Disease"/>
            <person name="Wu L."/>
            <person name="Ma J."/>
        </authorList>
    </citation>
    <scope>NUCLEOTIDE SEQUENCE [LARGE SCALE GENOMIC DNA]</scope>
    <source>
        <strain evidence="9">KCTC 22558</strain>
    </source>
</reference>
<feature type="transmembrane region" description="Helical" evidence="7">
    <location>
        <begin position="7"/>
        <end position="33"/>
    </location>
</feature>
<dbReference type="SUPFAM" id="SSF52540">
    <property type="entry name" value="P-loop containing nucleoside triphosphate hydrolases"/>
    <property type="match status" value="1"/>
</dbReference>
<evidence type="ECO:0000256" key="7">
    <source>
        <dbReference type="SAM" id="Phobius"/>
    </source>
</evidence>
<dbReference type="PANTHER" id="PTHR37937">
    <property type="entry name" value="CONJUGATIVE TRANSFER: DNA TRANSPORT"/>
    <property type="match status" value="1"/>
</dbReference>
<name>A0ABQ3C2K6_9GAMM</name>
<dbReference type="InterPro" id="IPR003688">
    <property type="entry name" value="TraG/VirD4"/>
</dbReference>
<evidence type="ECO:0000256" key="6">
    <source>
        <dbReference type="ARBA" id="ARBA00023136"/>
    </source>
</evidence>
<evidence type="ECO:0008006" key="10">
    <source>
        <dbReference type="Google" id="ProtNLM"/>
    </source>
</evidence>
<evidence type="ECO:0000256" key="4">
    <source>
        <dbReference type="ARBA" id="ARBA00022692"/>
    </source>
</evidence>
<dbReference type="CDD" id="cd01127">
    <property type="entry name" value="TrwB_TraG_TraD_VirD4"/>
    <property type="match status" value="1"/>
</dbReference>
<dbReference type="Gene3D" id="3.40.50.300">
    <property type="entry name" value="P-loop containing nucleotide triphosphate hydrolases"/>
    <property type="match status" value="1"/>
</dbReference>
<dbReference type="RefSeq" id="WP_189449396.1">
    <property type="nucleotide sequence ID" value="NZ_BMXY01000002.1"/>
</dbReference>
<comment type="caution">
    <text evidence="8">The sequence shown here is derived from an EMBL/GenBank/DDBJ whole genome shotgun (WGS) entry which is preliminary data.</text>
</comment>
<comment type="subcellular location">
    <subcellularLocation>
        <location evidence="1">Cell membrane</location>
        <topology evidence="1">Multi-pass membrane protein</topology>
    </subcellularLocation>
</comment>
<proteinExistence type="inferred from homology"/>
<evidence type="ECO:0000256" key="5">
    <source>
        <dbReference type="ARBA" id="ARBA00022989"/>
    </source>
</evidence>
<gene>
    <name evidence="8" type="primary">virD4</name>
    <name evidence="8" type="ORF">GCM10008101_19640</name>
</gene>
<evidence type="ECO:0000256" key="1">
    <source>
        <dbReference type="ARBA" id="ARBA00004651"/>
    </source>
</evidence>